<evidence type="ECO:0000256" key="1">
    <source>
        <dbReference type="ARBA" id="ARBA00008558"/>
    </source>
</evidence>
<evidence type="ECO:0000313" key="3">
    <source>
        <dbReference type="EMBL" id="GAA4898125.1"/>
    </source>
</evidence>
<name>A0ABP9FC59_9ACTN</name>
<accession>A0ABP9FC59</accession>
<dbReference type="InterPro" id="IPR008928">
    <property type="entry name" value="6-hairpin_glycosidase_sf"/>
</dbReference>
<dbReference type="SUPFAM" id="SSF48208">
    <property type="entry name" value="Six-hairpin glycosidases"/>
    <property type="match status" value="1"/>
</dbReference>
<sequence length="423" mass="47783">MPDLTRDSQQADVLRMSSQARSHLLDEILPFWIPNSIDRTFGGYFTCYDNRGQFVSDAKYTWSQGRFIAVCSMLAQAARDGSLPLDADELISDAIRGAEFLYKYAIRPDFTTHYVLERSGEPAGQQTPSVYADCFAAMGFARVAQVSEDPRWYKLAEKILHAATETSRLPEIPTAPYQLPRNVRPYGVSMILLNVELDMAAARAALGMERQDDALKRAVEDVWSFARSDGLYNEVLSEELDPASLLKRHRTPGHSLEGLWMMALALEEGATIEAQIVEQAVALCELGWDDQFGGILRYTDAEGGPPHGSLLGIPYEDLVRRTWATKLWWVHSEATWTTALLAHRSGDQRLIQWRNRIWDYTRATFPARGEGKEWIQIRDRRGHPLDEVVALPLKDPYHLIRNLLQVIELSKPQLQSDPPPSTG</sequence>
<organism evidence="3 4">
    <name type="scientific">Tessaracoccus lubricantis</name>
    <dbReference type="NCBI Taxonomy" id="545543"/>
    <lineage>
        <taxon>Bacteria</taxon>
        <taxon>Bacillati</taxon>
        <taxon>Actinomycetota</taxon>
        <taxon>Actinomycetes</taxon>
        <taxon>Propionibacteriales</taxon>
        <taxon>Propionibacteriaceae</taxon>
        <taxon>Tessaracoccus</taxon>
    </lineage>
</organism>
<evidence type="ECO:0000256" key="2">
    <source>
        <dbReference type="ARBA" id="ARBA00023235"/>
    </source>
</evidence>
<protein>
    <submittedName>
        <fullName evidence="3">AGE family epimerase/isomerase</fullName>
    </submittedName>
</protein>
<dbReference type="InterPro" id="IPR012341">
    <property type="entry name" value="6hp_glycosidase-like_sf"/>
</dbReference>
<dbReference type="Proteomes" id="UP001501521">
    <property type="component" value="Unassembled WGS sequence"/>
</dbReference>
<evidence type="ECO:0000313" key="4">
    <source>
        <dbReference type="Proteomes" id="UP001501521"/>
    </source>
</evidence>
<gene>
    <name evidence="3" type="ORF">GCM10025789_15030</name>
</gene>
<dbReference type="Gene3D" id="1.50.10.10">
    <property type="match status" value="1"/>
</dbReference>
<proteinExistence type="inferred from homology"/>
<dbReference type="RefSeq" id="WP_345581330.1">
    <property type="nucleotide sequence ID" value="NZ_BAABLV010000022.1"/>
</dbReference>
<dbReference type="Pfam" id="PF07221">
    <property type="entry name" value="GlcNAc_2-epim"/>
    <property type="match status" value="1"/>
</dbReference>
<dbReference type="PANTHER" id="PTHR15108">
    <property type="entry name" value="N-ACYLGLUCOSAMINE-2-EPIMERASE"/>
    <property type="match status" value="1"/>
</dbReference>
<comment type="similarity">
    <text evidence="1">Belongs to the N-acylglucosamine 2-epimerase family.</text>
</comment>
<dbReference type="EMBL" id="BAABLV010000022">
    <property type="protein sequence ID" value="GAA4898125.1"/>
    <property type="molecule type" value="Genomic_DNA"/>
</dbReference>
<reference evidence="4" key="1">
    <citation type="journal article" date="2019" name="Int. J. Syst. Evol. Microbiol.">
        <title>The Global Catalogue of Microorganisms (GCM) 10K type strain sequencing project: providing services to taxonomists for standard genome sequencing and annotation.</title>
        <authorList>
            <consortium name="The Broad Institute Genomics Platform"/>
            <consortium name="The Broad Institute Genome Sequencing Center for Infectious Disease"/>
            <person name="Wu L."/>
            <person name="Ma J."/>
        </authorList>
    </citation>
    <scope>NUCLEOTIDE SEQUENCE [LARGE SCALE GENOMIC DNA]</scope>
    <source>
        <strain evidence="4">JCM 19125</strain>
    </source>
</reference>
<dbReference type="InterPro" id="IPR010819">
    <property type="entry name" value="AGE/CE"/>
</dbReference>
<keyword evidence="4" id="KW-1185">Reference proteome</keyword>
<comment type="caution">
    <text evidence="3">The sequence shown here is derived from an EMBL/GenBank/DDBJ whole genome shotgun (WGS) entry which is preliminary data.</text>
</comment>
<keyword evidence="2" id="KW-0413">Isomerase</keyword>